<organism evidence="1 2">
    <name type="scientific">Companilactobacillus mishanensis</name>
    <dbReference type="NCBI Taxonomy" id="2486008"/>
    <lineage>
        <taxon>Bacteria</taxon>
        <taxon>Bacillati</taxon>
        <taxon>Bacillota</taxon>
        <taxon>Bacilli</taxon>
        <taxon>Lactobacillales</taxon>
        <taxon>Lactobacillaceae</taxon>
        <taxon>Companilactobacillus</taxon>
    </lineage>
</organism>
<dbReference type="RefSeq" id="WP_153384000.1">
    <property type="nucleotide sequence ID" value="NZ_VDFM01000022.1"/>
</dbReference>
<dbReference type="Pfam" id="PF13780">
    <property type="entry name" value="DUF4176"/>
    <property type="match status" value="1"/>
</dbReference>
<dbReference type="InterPro" id="IPR025233">
    <property type="entry name" value="DUF4176"/>
</dbReference>
<dbReference type="Proteomes" id="UP000380386">
    <property type="component" value="Unassembled WGS sequence"/>
</dbReference>
<dbReference type="OrthoDB" id="5124454at2"/>
<dbReference type="AlphaFoldDB" id="A0A5P0ZKE9"/>
<protein>
    <submittedName>
        <fullName evidence="1">DUF4176 domain-containing protein</fullName>
    </submittedName>
</protein>
<evidence type="ECO:0000313" key="2">
    <source>
        <dbReference type="Proteomes" id="UP000380386"/>
    </source>
</evidence>
<gene>
    <name evidence="1" type="ORF">FHL02_11020</name>
</gene>
<comment type="caution">
    <text evidence="1">The sequence shown here is derived from an EMBL/GenBank/DDBJ whole genome shotgun (WGS) entry which is preliminary data.</text>
</comment>
<name>A0A5P0ZKE9_9LACO</name>
<sequence>MKILPLGSIVRLKDSHDTMLMVVGRASLFKGKNEIEGYFDYSKV</sequence>
<evidence type="ECO:0000313" key="1">
    <source>
        <dbReference type="EMBL" id="MQS53553.1"/>
    </source>
</evidence>
<dbReference type="EMBL" id="VDFM01000022">
    <property type="protein sequence ID" value="MQS53553.1"/>
    <property type="molecule type" value="Genomic_DNA"/>
</dbReference>
<reference evidence="1 2" key="1">
    <citation type="journal article" date="2019" name="Syst. Appl. Microbiol.">
        <title>Polyphasic characterization of two novel Lactobacillus spp. isolated from blown salami packages: Description of Lactobacillus halodurans sp. nov. and Lactobacillus salsicarnum sp. nov.</title>
        <authorList>
            <person name="Schuster J.A."/>
            <person name="Klingl A."/>
            <person name="Vogel R.F."/>
            <person name="Ehrmann M.A."/>
        </authorList>
    </citation>
    <scope>NUCLEOTIDE SEQUENCE [LARGE SCALE GENOMIC DNA]</scope>
    <source>
        <strain evidence="1 2">TMW 1.2118</strain>
    </source>
</reference>
<proteinExistence type="predicted"/>
<accession>A0A5P0ZKE9</accession>